<evidence type="ECO:0000256" key="1">
    <source>
        <dbReference type="SAM" id="MobiDB-lite"/>
    </source>
</evidence>
<feature type="compositionally biased region" description="Polar residues" evidence="1">
    <location>
        <begin position="140"/>
        <end position="158"/>
    </location>
</feature>
<sequence>MFSRQWLLFIAKRFLKHLTLSCRGLLATIHMSSSANSSSSSPQPEYPTPAHSASLSPFPSTPSSSTTSFQNSTISKLKYKPTNIFSNDGSFLERFQRNKTEEQEKQKVKNELKRKINFEDRFRNRGKRKLPPSEDEDNESTVNSPSGTANTGSDVSNSQDDHPTKKPKTGEPLNGYQQELKKYQGSKTGLSDTGNGYRPLVK</sequence>
<protein>
    <submittedName>
        <fullName evidence="3">Uncharacterized protein</fullName>
    </submittedName>
</protein>
<keyword evidence="2" id="KW-0732">Signal</keyword>
<feature type="compositionally biased region" description="Polar residues" evidence="1">
    <location>
        <begin position="185"/>
        <end position="194"/>
    </location>
</feature>
<gene>
    <name evidence="3" type="ORF">D9756_005122</name>
</gene>
<name>A0A8H5G9W7_9AGAR</name>
<feature type="chain" id="PRO_5034931488" evidence="2">
    <location>
        <begin position="22"/>
        <end position="202"/>
    </location>
</feature>
<feature type="signal peptide" evidence="2">
    <location>
        <begin position="1"/>
        <end position="21"/>
    </location>
</feature>
<feature type="region of interest" description="Disordered" evidence="1">
    <location>
        <begin position="33"/>
        <end position="73"/>
    </location>
</feature>
<dbReference type="Proteomes" id="UP000559027">
    <property type="component" value="Unassembled WGS sequence"/>
</dbReference>
<dbReference type="AlphaFoldDB" id="A0A8H5G9W7"/>
<reference evidence="3 4" key="1">
    <citation type="journal article" date="2020" name="ISME J.">
        <title>Uncovering the hidden diversity of litter-decomposition mechanisms in mushroom-forming fungi.</title>
        <authorList>
            <person name="Floudas D."/>
            <person name="Bentzer J."/>
            <person name="Ahren D."/>
            <person name="Johansson T."/>
            <person name="Persson P."/>
            <person name="Tunlid A."/>
        </authorList>
    </citation>
    <scope>NUCLEOTIDE SEQUENCE [LARGE SCALE GENOMIC DNA]</scope>
    <source>
        <strain evidence="3 4">CBS 146.42</strain>
    </source>
</reference>
<feature type="compositionally biased region" description="Low complexity" evidence="1">
    <location>
        <begin position="52"/>
        <end position="73"/>
    </location>
</feature>
<organism evidence="3 4">
    <name type="scientific">Leucocoprinus leucothites</name>
    <dbReference type="NCBI Taxonomy" id="201217"/>
    <lineage>
        <taxon>Eukaryota</taxon>
        <taxon>Fungi</taxon>
        <taxon>Dikarya</taxon>
        <taxon>Basidiomycota</taxon>
        <taxon>Agaricomycotina</taxon>
        <taxon>Agaricomycetes</taxon>
        <taxon>Agaricomycetidae</taxon>
        <taxon>Agaricales</taxon>
        <taxon>Agaricineae</taxon>
        <taxon>Agaricaceae</taxon>
        <taxon>Leucocoprinus</taxon>
    </lineage>
</organism>
<keyword evidence="4" id="KW-1185">Reference proteome</keyword>
<feature type="region of interest" description="Disordered" evidence="1">
    <location>
        <begin position="119"/>
        <end position="202"/>
    </location>
</feature>
<dbReference type="OrthoDB" id="5544050at2759"/>
<evidence type="ECO:0000256" key="2">
    <source>
        <dbReference type="SAM" id="SignalP"/>
    </source>
</evidence>
<evidence type="ECO:0000313" key="3">
    <source>
        <dbReference type="EMBL" id="KAF5361004.1"/>
    </source>
</evidence>
<dbReference type="EMBL" id="JAACJO010000003">
    <property type="protein sequence ID" value="KAF5361004.1"/>
    <property type="molecule type" value="Genomic_DNA"/>
</dbReference>
<evidence type="ECO:0000313" key="4">
    <source>
        <dbReference type="Proteomes" id="UP000559027"/>
    </source>
</evidence>
<proteinExistence type="predicted"/>
<accession>A0A8H5G9W7</accession>
<comment type="caution">
    <text evidence="3">The sequence shown here is derived from an EMBL/GenBank/DDBJ whole genome shotgun (WGS) entry which is preliminary data.</text>
</comment>